<dbReference type="Proteomes" id="UP000650485">
    <property type="component" value="Unassembled WGS sequence"/>
</dbReference>
<sequence>MQEVKYVMSAKASAIAAIVTIAVFAALMLLFSAEGNASTFEVELDVVLAFVALLVVGSVSVALRLKK</sequence>
<evidence type="ECO:0000313" key="2">
    <source>
        <dbReference type="Proteomes" id="UP000650485"/>
    </source>
</evidence>
<organism evidence="1 2">
    <name type="scientific">Weissella confusa</name>
    <name type="common">Lactobacillus confusus</name>
    <dbReference type="NCBI Taxonomy" id="1583"/>
    <lineage>
        <taxon>Bacteria</taxon>
        <taxon>Bacillati</taxon>
        <taxon>Bacillota</taxon>
        <taxon>Bacilli</taxon>
        <taxon>Lactobacillales</taxon>
        <taxon>Lactobacillaceae</taxon>
        <taxon>Weissella</taxon>
    </lineage>
</organism>
<protein>
    <submittedName>
        <fullName evidence="1">Uncharacterized protein</fullName>
    </submittedName>
</protein>
<proteinExistence type="predicted"/>
<comment type="caution">
    <text evidence="1">The sequence shown here is derived from an EMBL/GenBank/DDBJ whole genome shotgun (WGS) entry which is preliminary data.</text>
</comment>
<dbReference type="EMBL" id="JACSZT010000002">
    <property type="protein sequence ID" value="MBC6498175.1"/>
    <property type="molecule type" value="Genomic_DNA"/>
</dbReference>
<dbReference type="AlphaFoldDB" id="A0A329G571"/>
<name>A0A329G571_WEICO</name>
<reference evidence="1" key="1">
    <citation type="submission" date="2020-08" db="EMBL/GenBank/DDBJ databases">
        <title>Complete genome sequence of Weissella confusa strain FS54 provides insights into metabolic potential.</title>
        <authorList>
            <person name="Fhoula I."/>
            <person name="Najjari A."/>
            <person name="Lekired A."/>
            <person name="Bessrour-Aouam N."/>
            <person name="Jaballah S."/>
            <person name="Klibi N."/>
            <person name="Ouzari H.-I."/>
        </authorList>
    </citation>
    <scope>NUCLEOTIDE SEQUENCE</scope>
    <source>
        <strain evidence="1">FS54</strain>
    </source>
</reference>
<evidence type="ECO:0000313" key="1">
    <source>
        <dbReference type="EMBL" id="MBC6498175.1"/>
    </source>
</evidence>
<accession>A0A329G571</accession>
<gene>
    <name evidence="1" type="ORF">H7R52_01090</name>
</gene>
<dbReference type="RefSeq" id="WP_112464343.1">
    <property type="nucleotide sequence ID" value="NZ_CABJBN010000004.1"/>
</dbReference>